<protein>
    <submittedName>
        <fullName evidence="1">Uncharacterized protein</fullName>
    </submittedName>
</protein>
<proteinExistence type="predicted"/>
<reference evidence="1" key="3">
    <citation type="submission" date="2025-09" db="UniProtKB">
        <authorList>
            <consortium name="Ensembl"/>
        </authorList>
    </citation>
    <scope>IDENTIFICATION</scope>
</reference>
<dbReference type="Ensembl" id="ENSFALT00000030646.1">
    <property type="protein sequence ID" value="ENSFALP00000030945.1"/>
    <property type="gene ID" value="ENSFALG00000027687.1"/>
</dbReference>
<dbReference type="Proteomes" id="UP000016665">
    <property type="component" value="Chromosome 3"/>
</dbReference>
<dbReference type="AlphaFoldDB" id="A0A803W7I9"/>
<sequence length="50" mass="5632">MKHTTDFYFNIAGHQAIHYSSCVAIFGLSFPNACLYTCVKLHVCYVFVLG</sequence>
<evidence type="ECO:0000313" key="1">
    <source>
        <dbReference type="Ensembl" id="ENSFALP00000030945.1"/>
    </source>
</evidence>
<accession>A0A803W7I9</accession>
<organism evidence="1 2">
    <name type="scientific">Ficedula albicollis</name>
    <name type="common">Collared flycatcher</name>
    <name type="synonym">Muscicapa albicollis</name>
    <dbReference type="NCBI Taxonomy" id="59894"/>
    <lineage>
        <taxon>Eukaryota</taxon>
        <taxon>Metazoa</taxon>
        <taxon>Chordata</taxon>
        <taxon>Craniata</taxon>
        <taxon>Vertebrata</taxon>
        <taxon>Euteleostomi</taxon>
        <taxon>Archelosauria</taxon>
        <taxon>Archosauria</taxon>
        <taxon>Dinosauria</taxon>
        <taxon>Saurischia</taxon>
        <taxon>Theropoda</taxon>
        <taxon>Coelurosauria</taxon>
        <taxon>Aves</taxon>
        <taxon>Neognathae</taxon>
        <taxon>Neoaves</taxon>
        <taxon>Telluraves</taxon>
        <taxon>Australaves</taxon>
        <taxon>Passeriformes</taxon>
        <taxon>Muscicapidae</taxon>
        <taxon>Ficedula</taxon>
    </lineage>
</organism>
<evidence type="ECO:0000313" key="2">
    <source>
        <dbReference type="Proteomes" id="UP000016665"/>
    </source>
</evidence>
<reference evidence="1" key="2">
    <citation type="submission" date="2025-08" db="UniProtKB">
        <authorList>
            <consortium name="Ensembl"/>
        </authorList>
    </citation>
    <scope>IDENTIFICATION</scope>
</reference>
<keyword evidence="2" id="KW-1185">Reference proteome</keyword>
<name>A0A803W7I9_FICAL</name>
<reference evidence="1 2" key="1">
    <citation type="journal article" date="2012" name="Nature">
        <title>The genomic landscape of species divergence in Ficedula flycatchers.</title>
        <authorList>
            <person name="Ellegren H."/>
            <person name="Smeds L."/>
            <person name="Burri R."/>
            <person name="Olason P.I."/>
            <person name="Backstrom N."/>
            <person name="Kawakami T."/>
            <person name="Kunstner A."/>
            <person name="Makinen H."/>
            <person name="Nadachowska-Brzyska K."/>
            <person name="Qvarnstrom A."/>
            <person name="Uebbing S."/>
            <person name="Wolf J.B."/>
        </authorList>
    </citation>
    <scope>NUCLEOTIDE SEQUENCE [LARGE SCALE GENOMIC DNA]</scope>
</reference>